<evidence type="ECO:0000313" key="12">
    <source>
        <dbReference type="Proteomes" id="UP000002358"/>
    </source>
</evidence>
<accession>A0A7M6UG83</accession>
<dbReference type="RefSeq" id="NP_001177483.1">
    <property type="nucleotide sequence ID" value="NM_001190554.1"/>
</dbReference>
<keyword evidence="3 10" id="KW-0716">Sensory transduction</keyword>
<dbReference type="InterPro" id="IPR004117">
    <property type="entry name" value="7tm6_olfct_rcpt"/>
</dbReference>
<evidence type="ECO:0000256" key="3">
    <source>
        <dbReference type="ARBA" id="ARBA00022606"/>
    </source>
</evidence>
<dbReference type="GO" id="GO:0004984">
    <property type="term" value="F:olfactory receptor activity"/>
    <property type="evidence" value="ECO:0007669"/>
    <property type="project" value="InterPro"/>
</dbReference>
<comment type="caution">
    <text evidence="10">Lacks conserved residue(s) required for the propagation of feature annotation.</text>
</comment>
<dbReference type="GO" id="GO:0005886">
    <property type="term" value="C:plasma membrane"/>
    <property type="evidence" value="ECO:0007669"/>
    <property type="project" value="UniProtKB-SubCell"/>
</dbReference>
<keyword evidence="5 10" id="KW-0552">Olfaction</keyword>
<dbReference type="InParanoid" id="A0A7M6UG83"/>
<evidence type="ECO:0000256" key="8">
    <source>
        <dbReference type="ARBA" id="ARBA00023170"/>
    </source>
</evidence>
<dbReference type="Pfam" id="PF02949">
    <property type="entry name" value="7tm_6"/>
    <property type="match status" value="1"/>
</dbReference>
<evidence type="ECO:0000256" key="2">
    <source>
        <dbReference type="ARBA" id="ARBA00022475"/>
    </source>
</evidence>
<dbReference type="GeneID" id="100463050"/>
<evidence type="ECO:0000313" key="11">
    <source>
        <dbReference type="EnsemblMetazoa" id="NP_001177483"/>
    </source>
</evidence>
<dbReference type="GO" id="GO:0005549">
    <property type="term" value="F:odorant binding"/>
    <property type="evidence" value="ECO:0007669"/>
    <property type="project" value="InterPro"/>
</dbReference>
<name>A0A7M6UG83_NASVI</name>
<dbReference type="EnsemblMetazoa" id="NM_001190554">
    <property type="protein sequence ID" value="NP_001177483"/>
    <property type="gene ID" value="GeneID_100463050"/>
</dbReference>
<feature type="transmembrane region" description="Helical" evidence="10">
    <location>
        <begin position="189"/>
        <end position="218"/>
    </location>
</feature>
<keyword evidence="6 10" id="KW-1133">Transmembrane helix</keyword>
<keyword evidence="4 10" id="KW-0812">Transmembrane</keyword>
<dbReference type="AlphaFoldDB" id="A0A7M6UG83"/>
<dbReference type="KEGG" id="nvi:100463050"/>
<evidence type="ECO:0000256" key="9">
    <source>
        <dbReference type="ARBA" id="ARBA00023224"/>
    </source>
</evidence>
<evidence type="ECO:0000256" key="5">
    <source>
        <dbReference type="ARBA" id="ARBA00022725"/>
    </source>
</evidence>
<feature type="transmembrane region" description="Helical" evidence="10">
    <location>
        <begin position="73"/>
        <end position="92"/>
    </location>
</feature>
<protein>
    <recommendedName>
        <fullName evidence="10">Odorant receptor</fullName>
    </recommendedName>
</protein>
<dbReference type="FunCoup" id="A0A7M6UG83">
    <property type="interactions" value="108"/>
</dbReference>
<feature type="transmembrane region" description="Helical" evidence="10">
    <location>
        <begin position="37"/>
        <end position="61"/>
    </location>
</feature>
<evidence type="ECO:0000256" key="1">
    <source>
        <dbReference type="ARBA" id="ARBA00004651"/>
    </source>
</evidence>
<evidence type="ECO:0000256" key="10">
    <source>
        <dbReference type="RuleBase" id="RU351113"/>
    </source>
</evidence>
<dbReference type="PANTHER" id="PTHR21137">
    <property type="entry name" value="ODORANT RECEPTOR"/>
    <property type="match status" value="1"/>
</dbReference>
<keyword evidence="8 10" id="KW-0675">Receptor</keyword>
<dbReference type="CTD" id="5576336"/>
<evidence type="ECO:0000256" key="7">
    <source>
        <dbReference type="ARBA" id="ARBA00023136"/>
    </source>
</evidence>
<feature type="transmembrane region" description="Helical" evidence="10">
    <location>
        <begin position="264"/>
        <end position="288"/>
    </location>
</feature>
<dbReference type="PANTHER" id="PTHR21137:SF3">
    <property type="entry name" value="ODORANT RECEPTOR 30A-RELATED"/>
    <property type="match status" value="1"/>
</dbReference>
<keyword evidence="9 10" id="KW-0807">Transducer</keyword>
<organism evidence="11 12">
    <name type="scientific">Nasonia vitripennis</name>
    <name type="common">Parasitic wasp</name>
    <dbReference type="NCBI Taxonomy" id="7425"/>
    <lineage>
        <taxon>Eukaryota</taxon>
        <taxon>Metazoa</taxon>
        <taxon>Ecdysozoa</taxon>
        <taxon>Arthropoda</taxon>
        <taxon>Hexapoda</taxon>
        <taxon>Insecta</taxon>
        <taxon>Pterygota</taxon>
        <taxon>Neoptera</taxon>
        <taxon>Endopterygota</taxon>
        <taxon>Hymenoptera</taxon>
        <taxon>Apocrita</taxon>
        <taxon>Proctotrupomorpha</taxon>
        <taxon>Chalcidoidea</taxon>
        <taxon>Pteromalidae</taxon>
        <taxon>Pteromalinae</taxon>
        <taxon>Nasonia</taxon>
    </lineage>
</organism>
<comment type="subcellular location">
    <subcellularLocation>
        <location evidence="1 10">Cell membrane</location>
        <topology evidence="1 10">Multi-pass membrane protein</topology>
    </subcellularLocation>
</comment>
<comment type="similarity">
    <text evidence="10">Belongs to the insect chemoreceptor superfamily. Heteromeric odorant receptor channel (TC 1.A.69) family.</text>
</comment>
<evidence type="ECO:0000256" key="6">
    <source>
        <dbReference type="ARBA" id="ARBA00022989"/>
    </source>
</evidence>
<keyword evidence="2" id="KW-1003">Cell membrane</keyword>
<keyword evidence="7 10" id="KW-0472">Membrane</keyword>
<evidence type="ECO:0000256" key="4">
    <source>
        <dbReference type="ARBA" id="ARBA00022692"/>
    </source>
</evidence>
<dbReference type="Proteomes" id="UP000002358">
    <property type="component" value="Chromosome 5"/>
</dbReference>
<feature type="transmembrane region" description="Helical" evidence="10">
    <location>
        <begin position="131"/>
        <end position="149"/>
    </location>
</feature>
<reference evidence="11" key="1">
    <citation type="submission" date="2021-01" db="UniProtKB">
        <authorList>
            <consortium name="EnsemblMetazoa"/>
        </authorList>
    </citation>
    <scope>IDENTIFICATION</scope>
</reference>
<keyword evidence="12" id="KW-1185">Reference proteome</keyword>
<dbReference type="SMR" id="A0A7M6UG83"/>
<proteinExistence type="inferred from homology"/>
<dbReference type="OrthoDB" id="6617147at2759"/>
<feature type="transmembrane region" description="Helical" evidence="10">
    <location>
        <begin position="300"/>
        <end position="323"/>
    </location>
</feature>
<sequence>MDGEKGFLYAFGMCKKSLTLIGLWPKSKSSNYAEAVVVLRFTLTTLLIVSFVNIVQTIKLLAVWGDLDAMTDIISTANLPIAVAVFKMMVFYKHRKAFEPLLSFVEADWKSYKTDSDMTNMWSNAQTTRRISMICVILGAGTVNGHLFIRLGQEAKILPGKDGATRLSFVDSYFPYDYSPTPIYEITWAIQYIGAALATCAYSGIYCLFVALMLHLCGQFSNLRKKLRRVVTNEDDKRKFVEKLAEIVKRHENLNNFARVIEKIFNLMFLAEILGCTIQFCMQGFFLLTLSSKEGMGLPILHILFMVIYVLHIGTHLFICCYVSEKLQDESVSIVRAAYNCEWYNLSAKDAMLLVMIMNRAKKPLRITAGKFCAFSLSLYAQIFKTSGGYLSMLLAVRDRIT</sequence>
<dbReference type="GO" id="GO:0007165">
    <property type="term" value="P:signal transduction"/>
    <property type="evidence" value="ECO:0007669"/>
    <property type="project" value="UniProtKB-KW"/>
</dbReference>